<dbReference type="Pfam" id="PF13622">
    <property type="entry name" value="4HBT_3"/>
    <property type="match status" value="1"/>
</dbReference>
<proteinExistence type="inferred from homology"/>
<comment type="caution">
    <text evidence="5">The sequence shown here is derived from an EMBL/GenBank/DDBJ whole genome shotgun (WGS) entry which is preliminary data.</text>
</comment>
<dbReference type="GO" id="GO:0005782">
    <property type="term" value="C:peroxisomal matrix"/>
    <property type="evidence" value="ECO:0007669"/>
    <property type="project" value="UniProtKB-SubCell"/>
</dbReference>
<dbReference type="InterPro" id="IPR049449">
    <property type="entry name" value="TesB_ACOT8-like_N"/>
</dbReference>
<keyword evidence="6" id="KW-1185">Reference proteome</keyword>
<feature type="domain" description="Acyl-CoA thioesterase-like N-terminal HotDog" evidence="3">
    <location>
        <begin position="36"/>
        <end position="125"/>
    </location>
</feature>
<dbReference type="CDD" id="cd03444">
    <property type="entry name" value="Thioesterase_II_repeat1"/>
    <property type="match status" value="1"/>
</dbReference>
<feature type="domain" description="Acyl-CoA thioesterase-like C-terminal" evidence="4">
    <location>
        <begin position="211"/>
        <end position="322"/>
    </location>
</feature>
<dbReference type="InterPro" id="IPR042171">
    <property type="entry name" value="Acyl-CoA_hotdog"/>
</dbReference>
<reference evidence="5" key="1">
    <citation type="journal article" date="2021" name="Nat. Commun.">
        <title>Genetic determinants of endophytism in the Arabidopsis root mycobiome.</title>
        <authorList>
            <person name="Mesny F."/>
            <person name="Miyauchi S."/>
            <person name="Thiergart T."/>
            <person name="Pickel B."/>
            <person name="Atanasova L."/>
            <person name="Karlsson M."/>
            <person name="Huettel B."/>
            <person name="Barry K.W."/>
            <person name="Haridas S."/>
            <person name="Chen C."/>
            <person name="Bauer D."/>
            <person name="Andreopoulos W."/>
            <person name="Pangilinan J."/>
            <person name="LaButti K."/>
            <person name="Riley R."/>
            <person name="Lipzen A."/>
            <person name="Clum A."/>
            <person name="Drula E."/>
            <person name="Henrissat B."/>
            <person name="Kohler A."/>
            <person name="Grigoriev I.V."/>
            <person name="Martin F.M."/>
            <person name="Hacquard S."/>
        </authorList>
    </citation>
    <scope>NUCLEOTIDE SEQUENCE</scope>
    <source>
        <strain evidence="5">FSSC 5 MPI-SDFR-AT-0091</strain>
    </source>
</reference>
<dbReference type="OrthoDB" id="68328at2759"/>
<sequence>MGPMSQDTNPAFAPTLSDQVSIEEAGPDQFQSRYYPSRMGNAADIAYGGCALGVGLRSACQTVPPQYVLYSATGSFLAPVSTSFHLQCFVRRLRDTRTFATRQVEITQKQKDNTTRLCMIILADFQREAEESLLAYSTPPTREYSPPDECEPPFEAGENMVEKGQLPKESLMLYKSLFGLMNRFFEFRQAPEGIAAHNLSGVAKHRQSNQDQLHLTSKTSADWFRSHQPALGQQDQHAGFIFMMHGFLSFLPLAHSKMFLDDAAACSSLDFALRLFAVDLNLNDWNLRELRTISGGNGRTYSEARVWNQEGKLIANMTQQSVLRPKQTSKALL</sequence>
<accession>A0A9P9R7F3</accession>
<evidence type="ECO:0000313" key="6">
    <source>
        <dbReference type="Proteomes" id="UP000736672"/>
    </source>
</evidence>
<dbReference type="Gene3D" id="2.40.160.210">
    <property type="entry name" value="Acyl-CoA thioesterase, double hotdog domain"/>
    <property type="match status" value="1"/>
</dbReference>
<name>A0A9P9R7F3_FUSSL</name>
<dbReference type="InterPro" id="IPR029069">
    <property type="entry name" value="HotDog_dom_sf"/>
</dbReference>
<dbReference type="CDD" id="cd03445">
    <property type="entry name" value="Thioesterase_II_repeat2"/>
    <property type="match status" value="1"/>
</dbReference>
<dbReference type="PANTHER" id="PTHR11066">
    <property type="entry name" value="ACYL-COA THIOESTERASE"/>
    <property type="match status" value="1"/>
</dbReference>
<keyword evidence="2" id="KW-0378">Hydrolase</keyword>
<evidence type="ECO:0000313" key="5">
    <source>
        <dbReference type="EMBL" id="KAH7267895.1"/>
    </source>
</evidence>
<dbReference type="GO" id="GO:0009062">
    <property type="term" value="P:fatty acid catabolic process"/>
    <property type="evidence" value="ECO:0007669"/>
    <property type="project" value="TreeGrafter"/>
</dbReference>
<evidence type="ECO:0000256" key="2">
    <source>
        <dbReference type="ARBA" id="ARBA00022801"/>
    </source>
</evidence>
<protein>
    <submittedName>
        <fullName evidence="5">Acyl-CoA thioesterase II</fullName>
    </submittedName>
</protein>
<dbReference type="GO" id="GO:0047617">
    <property type="term" value="F:fatty acyl-CoA hydrolase activity"/>
    <property type="evidence" value="ECO:0007669"/>
    <property type="project" value="InterPro"/>
</dbReference>
<dbReference type="InterPro" id="IPR049450">
    <property type="entry name" value="ACOT8-like_C"/>
</dbReference>
<dbReference type="AlphaFoldDB" id="A0A9P9R7F3"/>
<evidence type="ECO:0000259" key="3">
    <source>
        <dbReference type="Pfam" id="PF13622"/>
    </source>
</evidence>
<dbReference type="SUPFAM" id="SSF54637">
    <property type="entry name" value="Thioesterase/thiol ester dehydrase-isomerase"/>
    <property type="match status" value="2"/>
</dbReference>
<dbReference type="Pfam" id="PF20789">
    <property type="entry name" value="4HBT_3C"/>
    <property type="match status" value="1"/>
</dbReference>
<dbReference type="InterPro" id="IPR003703">
    <property type="entry name" value="Acyl_CoA_thio"/>
</dbReference>
<dbReference type="GO" id="GO:0006637">
    <property type="term" value="P:acyl-CoA metabolic process"/>
    <property type="evidence" value="ECO:0007669"/>
    <property type="project" value="InterPro"/>
</dbReference>
<evidence type="ECO:0000259" key="4">
    <source>
        <dbReference type="Pfam" id="PF20789"/>
    </source>
</evidence>
<dbReference type="Proteomes" id="UP000736672">
    <property type="component" value="Unassembled WGS sequence"/>
</dbReference>
<organism evidence="5 6">
    <name type="scientific">Fusarium solani</name>
    <name type="common">Filamentous fungus</name>
    <dbReference type="NCBI Taxonomy" id="169388"/>
    <lineage>
        <taxon>Eukaryota</taxon>
        <taxon>Fungi</taxon>
        <taxon>Dikarya</taxon>
        <taxon>Ascomycota</taxon>
        <taxon>Pezizomycotina</taxon>
        <taxon>Sordariomycetes</taxon>
        <taxon>Hypocreomycetidae</taxon>
        <taxon>Hypocreales</taxon>
        <taxon>Nectriaceae</taxon>
        <taxon>Fusarium</taxon>
        <taxon>Fusarium solani species complex</taxon>
    </lineage>
</organism>
<comment type="similarity">
    <text evidence="1">Belongs to the C/M/P thioester hydrolase family.</text>
</comment>
<gene>
    <name evidence="5" type="ORF">B0J15DRAFT_486234</name>
</gene>
<dbReference type="EMBL" id="JAGTJS010000005">
    <property type="protein sequence ID" value="KAH7267895.1"/>
    <property type="molecule type" value="Genomic_DNA"/>
</dbReference>
<dbReference type="PANTHER" id="PTHR11066:SF35">
    <property type="entry name" value="ACYL-COA THIOESTERASE II"/>
    <property type="match status" value="1"/>
</dbReference>
<evidence type="ECO:0000256" key="1">
    <source>
        <dbReference type="ARBA" id="ARBA00006538"/>
    </source>
</evidence>